<dbReference type="Gene3D" id="3.90.1570.10">
    <property type="entry name" value="tt1808, chain A"/>
    <property type="match status" value="1"/>
</dbReference>
<dbReference type="InterPro" id="IPR012296">
    <property type="entry name" value="Nuclease_put_TT1808"/>
</dbReference>
<reference evidence="2" key="2">
    <citation type="journal article" date="2020" name="Microorganisms">
        <title>Osmotic Adaptation and Compatible Solute Biosynthesis of Phototrophic Bacteria as Revealed from Genome Analyses.</title>
        <authorList>
            <person name="Imhoff J.F."/>
            <person name="Rahn T."/>
            <person name="Kunzel S."/>
            <person name="Keller A."/>
            <person name="Neulinger S.C."/>
        </authorList>
    </citation>
    <scope>NUCLEOTIDE SEQUENCE</scope>
    <source>
        <strain evidence="2">DSM 4395</strain>
    </source>
</reference>
<reference evidence="2" key="1">
    <citation type="submission" date="2017-05" db="EMBL/GenBank/DDBJ databases">
        <authorList>
            <person name="Imhoff J.F."/>
            <person name="Rahn T."/>
            <person name="Kuenzel S."/>
            <person name="Neulinger S.C."/>
        </authorList>
    </citation>
    <scope>NUCLEOTIDE SEQUENCE</scope>
    <source>
        <strain evidence="2">DSM 4395</strain>
    </source>
</reference>
<sequence length="201" mass="22653">MTQLAQDLAISVDDYLDGELRSEIRHEYIAGAVFAMAGAGEAHNRISLNLAFHLRAAARGTPCGVFMSDMKVHVRSHEAFYYPDVLLTCDPNDRESLYKTEPCLIAEVLSPGTELTDRREKLIAYRSLPALKEYLLIAQDRRRVERYRLTAERAWHYEIIEDGTISIGCGDLRVQVSIADLYEDVVLEAADRHPDPATDPC</sequence>
<organism evidence="2 3">
    <name type="scientific">Halochromatium salexigens</name>
    <name type="common">Chromatium salexigens</name>
    <dbReference type="NCBI Taxonomy" id="49447"/>
    <lineage>
        <taxon>Bacteria</taxon>
        <taxon>Pseudomonadati</taxon>
        <taxon>Pseudomonadota</taxon>
        <taxon>Gammaproteobacteria</taxon>
        <taxon>Chromatiales</taxon>
        <taxon>Chromatiaceae</taxon>
        <taxon>Halochromatium</taxon>
    </lineage>
</organism>
<gene>
    <name evidence="2" type="ORF">CCR82_15475</name>
</gene>
<dbReference type="PANTHER" id="PTHR36558:SF1">
    <property type="entry name" value="RESTRICTION ENDONUCLEASE DOMAIN-CONTAINING PROTEIN-RELATED"/>
    <property type="match status" value="1"/>
</dbReference>
<dbReference type="InterPro" id="IPR011335">
    <property type="entry name" value="Restrct_endonuc-II-like"/>
</dbReference>
<keyword evidence="3" id="KW-1185">Reference proteome</keyword>
<evidence type="ECO:0000313" key="3">
    <source>
        <dbReference type="Proteomes" id="UP001296967"/>
    </source>
</evidence>
<dbReference type="AlphaFoldDB" id="A0AAJ0XHG8"/>
<dbReference type="Pfam" id="PF05685">
    <property type="entry name" value="Uma2"/>
    <property type="match status" value="1"/>
</dbReference>
<dbReference type="PANTHER" id="PTHR36558">
    <property type="entry name" value="GLR1098 PROTEIN"/>
    <property type="match status" value="1"/>
</dbReference>
<evidence type="ECO:0000259" key="1">
    <source>
        <dbReference type="Pfam" id="PF05685"/>
    </source>
</evidence>
<dbReference type="CDD" id="cd06260">
    <property type="entry name" value="DUF820-like"/>
    <property type="match status" value="1"/>
</dbReference>
<dbReference type="InterPro" id="IPR008538">
    <property type="entry name" value="Uma2"/>
</dbReference>
<feature type="domain" description="Putative restriction endonuclease" evidence="1">
    <location>
        <begin position="13"/>
        <end position="161"/>
    </location>
</feature>
<comment type="caution">
    <text evidence="2">The sequence shown here is derived from an EMBL/GenBank/DDBJ whole genome shotgun (WGS) entry which is preliminary data.</text>
</comment>
<dbReference type="RefSeq" id="WP_201246730.1">
    <property type="nucleotide sequence ID" value="NZ_NHSF01000072.1"/>
</dbReference>
<dbReference type="Proteomes" id="UP001296967">
    <property type="component" value="Unassembled WGS sequence"/>
</dbReference>
<proteinExistence type="predicted"/>
<evidence type="ECO:0000313" key="2">
    <source>
        <dbReference type="EMBL" id="MBK5931891.1"/>
    </source>
</evidence>
<protein>
    <recommendedName>
        <fullName evidence="1">Putative restriction endonuclease domain-containing protein</fullName>
    </recommendedName>
</protein>
<dbReference type="SUPFAM" id="SSF52980">
    <property type="entry name" value="Restriction endonuclease-like"/>
    <property type="match status" value="1"/>
</dbReference>
<name>A0AAJ0XHG8_HALSE</name>
<dbReference type="EMBL" id="NHSF01000072">
    <property type="protein sequence ID" value="MBK5931891.1"/>
    <property type="molecule type" value="Genomic_DNA"/>
</dbReference>
<accession>A0AAJ0XHG8</accession>